<dbReference type="EMBL" id="BMZO01000001">
    <property type="protein sequence ID" value="GHC61889.1"/>
    <property type="molecule type" value="Genomic_DNA"/>
</dbReference>
<dbReference type="InterPro" id="IPR032816">
    <property type="entry name" value="VTT_dom"/>
</dbReference>
<keyword evidence="1" id="KW-0812">Transmembrane</keyword>
<dbReference type="InterPro" id="IPR051311">
    <property type="entry name" value="DedA_domain"/>
</dbReference>
<proteinExistence type="predicted"/>
<evidence type="ECO:0000313" key="4">
    <source>
        <dbReference type="Proteomes" id="UP000641137"/>
    </source>
</evidence>
<evidence type="ECO:0000256" key="1">
    <source>
        <dbReference type="SAM" id="Phobius"/>
    </source>
</evidence>
<name>A0A8J3DLY7_9HYPH</name>
<dbReference type="Pfam" id="PF09335">
    <property type="entry name" value="VTT_dom"/>
    <property type="match status" value="1"/>
</dbReference>
<sequence>MVSILSAYGGLFLSALIAASLLPMQSEAVLVGLIYGGQLNVFLLVLVATVGNVMGSLINWFMGRRIEAYKNRSWFPATPQNLERAQSWYRRYGRWALLASWMPVIGDPITLVAGVLRESLPVFLVLVTLAKAGRYTIIALAVAGII</sequence>
<evidence type="ECO:0000259" key="2">
    <source>
        <dbReference type="Pfam" id="PF09335"/>
    </source>
</evidence>
<keyword evidence="4" id="KW-1185">Reference proteome</keyword>
<organism evidence="3 4">
    <name type="scientific">Limoniibacter endophyticus</name>
    <dbReference type="NCBI Taxonomy" id="1565040"/>
    <lineage>
        <taxon>Bacteria</taxon>
        <taxon>Pseudomonadati</taxon>
        <taxon>Pseudomonadota</taxon>
        <taxon>Alphaproteobacteria</taxon>
        <taxon>Hyphomicrobiales</taxon>
        <taxon>Bartonellaceae</taxon>
        <taxon>Limoniibacter</taxon>
    </lineage>
</organism>
<evidence type="ECO:0000313" key="3">
    <source>
        <dbReference type="EMBL" id="GHC61889.1"/>
    </source>
</evidence>
<gene>
    <name evidence="3" type="ORF">GCM10010136_02770</name>
</gene>
<feature type="transmembrane region" description="Helical" evidence="1">
    <location>
        <begin position="38"/>
        <end position="62"/>
    </location>
</feature>
<feature type="transmembrane region" description="Helical" evidence="1">
    <location>
        <begin position="95"/>
        <end position="116"/>
    </location>
</feature>
<feature type="domain" description="VTT" evidence="2">
    <location>
        <begin position="29"/>
        <end position="142"/>
    </location>
</feature>
<reference evidence="3" key="2">
    <citation type="submission" date="2020-09" db="EMBL/GenBank/DDBJ databases">
        <authorList>
            <person name="Sun Q."/>
            <person name="Kim S."/>
        </authorList>
    </citation>
    <scope>NUCLEOTIDE SEQUENCE</scope>
    <source>
        <strain evidence="3">KCTC 42097</strain>
    </source>
</reference>
<reference evidence="3" key="1">
    <citation type="journal article" date="2014" name="Int. J. Syst. Evol. Microbiol.">
        <title>Complete genome sequence of Corynebacterium casei LMG S-19264T (=DSM 44701T), isolated from a smear-ripened cheese.</title>
        <authorList>
            <consortium name="US DOE Joint Genome Institute (JGI-PGF)"/>
            <person name="Walter F."/>
            <person name="Albersmeier A."/>
            <person name="Kalinowski J."/>
            <person name="Ruckert C."/>
        </authorList>
    </citation>
    <scope>NUCLEOTIDE SEQUENCE</scope>
    <source>
        <strain evidence="3">KCTC 42097</strain>
    </source>
</reference>
<protein>
    <submittedName>
        <fullName evidence="3">Membrane protein</fullName>
    </submittedName>
</protein>
<dbReference type="Proteomes" id="UP000641137">
    <property type="component" value="Unassembled WGS sequence"/>
</dbReference>
<accession>A0A8J3DLY7</accession>
<feature type="transmembrane region" description="Helical" evidence="1">
    <location>
        <begin position="122"/>
        <end position="145"/>
    </location>
</feature>
<comment type="caution">
    <text evidence="3">The sequence shown here is derived from an EMBL/GenBank/DDBJ whole genome shotgun (WGS) entry which is preliminary data.</text>
</comment>
<dbReference type="RefSeq" id="WP_189487060.1">
    <property type="nucleotide sequence ID" value="NZ_BMZO01000001.1"/>
</dbReference>
<dbReference type="PANTHER" id="PTHR42709">
    <property type="entry name" value="ALKALINE PHOSPHATASE LIKE PROTEIN"/>
    <property type="match status" value="1"/>
</dbReference>
<keyword evidence="1" id="KW-0472">Membrane</keyword>
<dbReference type="PANTHER" id="PTHR42709:SF4">
    <property type="entry name" value="INNER MEMBRANE PROTEIN YQAA"/>
    <property type="match status" value="1"/>
</dbReference>
<keyword evidence="1" id="KW-1133">Transmembrane helix</keyword>
<dbReference type="AlphaFoldDB" id="A0A8J3DLY7"/>